<sequence>MFLPCEGPPCQYLILRCSSDDSFLKLQSQIRSLSLENQPSCGSEEMLWVSCVPASLNEFLEHFTYPPQPEISNFNIMMHEPRAFQVVVGPMN</sequence>
<protein>
    <submittedName>
        <fullName evidence="1">Uncharacterized protein</fullName>
    </submittedName>
</protein>
<evidence type="ECO:0000313" key="2">
    <source>
        <dbReference type="Proteomes" id="UP000309997"/>
    </source>
</evidence>
<accession>A0ACC4BUG8</accession>
<keyword evidence="2" id="KW-1185">Reference proteome</keyword>
<comment type="caution">
    <text evidence="1">The sequence shown here is derived from an EMBL/GenBank/DDBJ whole genome shotgun (WGS) entry which is preliminary data.</text>
</comment>
<evidence type="ECO:0000313" key="1">
    <source>
        <dbReference type="EMBL" id="KAL3582154.1"/>
    </source>
</evidence>
<dbReference type="EMBL" id="RCHU02000008">
    <property type="protein sequence ID" value="KAL3582154.1"/>
    <property type="molecule type" value="Genomic_DNA"/>
</dbReference>
<dbReference type="Proteomes" id="UP000309997">
    <property type="component" value="Unassembled WGS sequence"/>
</dbReference>
<gene>
    <name evidence="1" type="ORF">D5086_016486</name>
</gene>
<name>A0ACC4BUG8_POPAL</name>
<proteinExistence type="predicted"/>
<organism evidence="1 2">
    <name type="scientific">Populus alba</name>
    <name type="common">White poplar</name>
    <dbReference type="NCBI Taxonomy" id="43335"/>
    <lineage>
        <taxon>Eukaryota</taxon>
        <taxon>Viridiplantae</taxon>
        <taxon>Streptophyta</taxon>
        <taxon>Embryophyta</taxon>
        <taxon>Tracheophyta</taxon>
        <taxon>Spermatophyta</taxon>
        <taxon>Magnoliopsida</taxon>
        <taxon>eudicotyledons</taxon>
        <taxon>Gunneridae</taxon>
        <taxon>Pentapetalae</taxon>
        <taxon>rosids</taxon>
        <taxon>fabids</taxon>
        <taxon>Malpighiales</taxon>
        <taxon>Salicaceae</taxon>
        <taxon>Saliceae</taxon>
        <taxon>Populus</taxon>
    </lineage>
</organism>
<reference evidence="1 2" key="1">
    <citation type="journal article" date="2024" name="Plant Biotechnol. J.">
        <title>Genome and CRISPR/Cas9 system of a widespread forest tree (Populus alba) in the world.</title>
        <authorList>
            <person name="Liu Y.J."/>
            <person name="Jiang P.F."/>
            <person name="Han X.M."/>
            <person name="Li X.Y."/>
            <person name="Wang H.M."/>
            <person name="Wang Y.J."/>
            <person name="Wang X.X."/>
            <person name="Zeng Q.Y."/>
        </authorList>
    </citation>
    <scope>NUCLEOTIDE SEQUENCE [LARGE SCALE GENOMIC DNA]</scope>
    <source>
        <strain evidence="2">cv. PAL-ZL1</strain>
    </source>
</reference>